<name>A0A917J441_9BACT</name>
<keyword evidence="3" id="KW-1185">Reference proteome</keyword>
<keyword evidence="1" id="KW-0732">Signal</keyword>
<sequence>MKQTIIAAVFLLLLGQSFAQSKLSIDNVYSVYLRNSGSIKEGDQIKGYYLFYQSDKVDRKTNEYTLQILDQNLNKVKDIKFQDSKNVVLLEAAYNGATLGFLFKNDDTKTLDMKMYDMTGKMVASFSNEIDKKAERRLALSYKVLNDDESHNKNMFDLKDEGFVSLYPVKEDGHFTYHLEFYLSAKKKQFSYTAEEEEKYALATYLGATDGLLLLDVTKKQKSEVTSHIVGINFYTHKKVFDITNKGNEEPFIPINMTTQKETGNILVMGSYYEPNANILKDASQGIGVYVYTTSGKLVSKALNSWTGDLSKFFNVSSKGKLEDIGYLYFHDIIQTNDGKVFAVAEGYKRVADGLGIAVNALSMMGGRVNGGGNTKMKVTDLVMLELNPRYKITKAMVYNKNANTYPTMLADMNSQHTLALLMKADGAFDYEFTLSNSDKTSFSVCYNDYERSKEFKGNVFHAIRYNGSGFSSDQINLSSKATSMNVQPAKQGYVVIMEYFKKEKKLDMRMEKLN</sequence>
<feature type="signal peptide" evidence="1">
    <location>
        <begin position="1"/>
        <end position="19"/>
    </location>
</feature>
<proteinExistence type="predicted"/>
<dbReference type="AlphaFoldDB" id="A0A917J441"/>
<evidence type="ECO:0000313" key="3">
    <source>
        <dbReference type="Proteomes" id="UP000627292"/>
    </source>
</evidence>
<comment type="caution">
    <text evidence="2">The sequence shown here is derived from an EMBL/GenBank/DDBJ whole genome shotgun (WGS) entry which is preliminary data.</text>
</comment>
<reference evidence="2" key="2">
    <citation type="submission" date="2020-09" db="EMBL/GenBank/DDBJ databases">
        <authorList>
            <person name="Sun Q."/>
            <person name="Zhou Y."/>
        </authorList>
    </citation>
    <scope>NUCLEOTIDE SEQUENCE</scope>
    <source>
        <strain evidence="2">CGMCC 1.15290</strain>
    </source>
</reference>
<feature type="chain" id="PRO_5037483473" evidence="1">
    <location>
        <begin position="20"/>
        <end position="515"/>
    </location>
</feature>
<evidence type="ECO:0000313" key="2">
    <source>
        <dbReference type="EMBL" id="GGH81682.1"/>
    </source>
</evidence>
<dbReference type="Pfam" id="PF20559">
    <property type="entry name" value="DUF6770"/>
    <property type="match status" value="1"/>
</dbReference>
<dbReference type="InterPro" id="IPR046661">
    <property type="entry name" value="DUF6770"/>
</dbReference>
<evidence type="ECO:0000256" key="1">
    <source>
        <dbReference type="SAM" id="SignalP"/>
    </source>
</evidence>
<dbReference type="Proteomes" id="UP000627292">
    <property type="component" value="Unassembled WGS sequence"/>
</dbReference>
<reference evidence="2" key="1">
    <citation type="journal article" date="2014" name="Int. J. Syst. Evol. Microbiol.">
        <title>Complete genome sequence of Corynebacterium casei LMG S-19264T (=DSM 44701T), isolated from a smear-ripened cheese.</title>
        <authorList>
            <consortium name="US DOE Joint Genome Institute (JGI-PGF)"/>
            <person name="Walter F."/>
            <person name="Albersmeier A."/>
            <person name="Kalinowski J."/>
            <person name="Ruckert C."/>
        </authorList>
    </citation>
    <scope>NUCLEOTIDE SEQUENCE</scope>
    <source>
        <strain evidence="2">CGMCC 1.15290</strain>
    </source>
</reference>
<organism evidence="2 3">
    <name type="scientific">Filimonas zeae</name>
    <dbReference type="NCBI Taxonomy" id="1737353"/>
    <lineage>
        <taxon>Bacteria</taxon>
        <taxon>Pseudomonadati</taxon>
        <taxon>Bacteroidota</taxon>
        <taxon>Chitinophagia</taxon>
        <taxon>Chitinophagales</taxon>
        <taxon>Chitinophagaceae</taxon>
        <taxon>Filimonas</taxon>
    </lineage>
</organism>
<dbReference type="RefSeq" id="WP_188958594.1">
    <property type="nucleotide sequence ID" value="NZ_BMIB01000006.1"/>
</dbReference>
<gene>
    <name evidence="2" type="ORF">GCM10011379_54440</name>
</gene>
<accession>A0A917J441</accession>
<dbReference type="EMBL" id="BMIB01000006">
    <property type="protein sequence ID" value="GGH81682.1"/>
    <property type="molecule type" value="Genomic_DNA"/>
</dbReference>
<protein>
    <submittedName>
        <fullName evidence="2">Uncharacterized protein</fullName>
    </submittedName>
</protein>